<evidence type="ECO:0000313" key="3">
    <source>
        <dbReference type="Proteomes" id="UP000823674"/>
    </source>
</evidence>
<gene>
    <name evidence="2" type="primary">A01p037600.1_BraROA</name>
    <name evidence="2" type="ORF">IGI04_002456</name>
</gene>
<keyword evidence="1" id="KW-0472">Membrane</keyword>
<sequence length="451" mass="51144">MRQPGQHIKNKTRTRVTELSGITAGYSLSPTKRFSPISFLPPGAQIFFPVLTLWIQILPPFYVAGNLIWREGAASGERTFVHPCWWRACVDTVFWVMPLTKLVPDAFGVLTISLVALLILLGLLCIAYSFYFQSHVRKLGFTQLGYFSGPWIIRITFILFAIWWALGEIFRLSLFRRHTRLLLDLRWQQNVCKWYIVSNLGFAEPCLFLTLMFLLRAPLKMESGALSGKWNRNTACYTLLYCLPMLVLQLAVVLSESRLNGGSGSYVKLSRPFTRAYSRVTIDHAEVALCTYPLLSTIILGVFAAVLTTYLFWLGRQILKLVINKRLQKRVYALIFSVFSFLPLRIAMLCLSVLASADKIVFEALSFLAFLSLFCFCVVSISLLVYFPVSDSMALRGLRDIDGDDSRAVTEERSGALLLAPQNEDSLSLRGRRSSSQERYVELSLFLEAEN</sequence>
<comment type="caution">
    <text evidence="2">The sequence shown here is derived from an EMBL/GenBank/DDBJ whole genome shotgun (WGS) entry which is preliminary data.</text>
</comment>
<proteinExistence type="predicted"/>
<feature type="transmembrane region" description="Helical" evidence="1">
    <location>
        <begin position="194"/>
        <end position="215"/>
    </location>
</feature>
<keyword evidence="1" id="KW-0812">Transmembrane</keyword>
<reference evidence="2 3" key="1">
    <citation type="submission" date="2021-03" db="EMBL/GenBank/DDBJ databases">
        <authorList>
            <person name="King G.J."/>
            <person name="Bancroft I."/>
            <person name="Baten A."/>
            <person name="Bloomfield J."/>
            <person name="Borpatragohain P."/>
            <person name="He Z."/>
            <person name="Irish N."/>
            <person name="Irwin J."/>
            <person name="Liu K."/>
            <person name="Mauleon R.P."/>
            <person name="Moore J."/>
            <person name="Morris R."/>
            <person name="Ostergaard L."/>
            <person name="Wang B."/>
            <person name="Wells R."/>
        </authorList>
    </citation>
    <scope>NUCLEOTIDE SEQUENCE [LARGE SCALE GENOMIC DNA]</scope>
    <source>
        <strain evidence="2">R-o-18</strain>
        <tissue evidence="2">Leaf</tissue>
    </source>
</reference>
<feature type="transmembrane region" description="Helical" evidence="1">
    <location>
        <begin position="294"/>
        <end position="313"/>
    </location>
</feature>
<feature type="transmembrane region" description="Helical" evidence="1">
    <location>
        <begin position="151"/>
        <end position="174"/>
    </location>
</feature>
<accession>A0ABQ7NVK5</accession>
<name>A0ABQ7NVK5_BRACM</name>
<evidence type="ECO:0000313" key="2">
    <source>
        <dbReference type="EMBL" id="KAG5414889.1"/>
    </source>
</evidence>
<dbReference type="Proteomes" id="UP000823674">
    <property type="component" value="Chromosome A01"/>
</dbReference>
<organism evidence="2 3">
    <name type="scientific">Brassica rapa subsp. trilocularis</name>
    <dbReference type="NCBI Taxonomy" id="1813537"/>
    <lineage>
        <taxon>Eukaryota</taxon>
        <taxon>Viridiplantae</taxon>
        <taxon>Streptophyta</taxon>
        <taxon>Embryophyta</taxon>
        <taxon>Tracheophyta</taxon>
        <taxon>Spermatophyta</taxon>
        <taxon>Magnoliopsida</taxon>
        <taxon>eudicotyledons</taxon>
        <taxon>Gunneridae</taxon>
        <taxon>Pentapetalae</taxon>
        <taxon>rosids</taxon>
        <taxon>malvids</taxon>
        <taxon>Brassicales</taxon>
        <taxon>Brassicaceae</taxon>
        <taxon>Brassiceae</taxon>
        <taxon>Brassica</taxon>
    </lineage>
</organism>
<feature type="transmembrane region" description="Helical" evidence="1">
    <location>
        <begin position="367"/>
        <end position="389"/>
    </location>
</feature>
<feature type="transmembrane region" description="Helical" evidence="1">
    <location>
        <begin position="235"/>
        <end position="254"/>
    </location>
</feature>
<feature type="transmembrane region" description="Helical" evidence="1">
    <location>
        <begin position="334"/>
        <end position="355"/>
    </location>
</feature>
<dbReference type="PANTHER" id="PTHR34116:SF2">
    <property type="entry name" value="THH1_TOM1_TOM3 DOMAIN-CONTAINING PROTEIN"/>
    <property type="match status" value="1"/>
</dbReference>
<dbReference type="EMBL" id="JADBGQ010000001">
    <property type="protein sequence ID" value="KAG5414889.1"/>
    <property type="molecule type" value="Genomic_DNA"/>
</dbReference>
<evidence type="ECO:0008006" key="4">
    <source>
        <dbReference type="Google" id="ProtNLM"/>
    </source>
</evidence>
<keyword evidence="3" id="KW-1185">Reference proteome</keyword>
<feature type="transmembrane region" description="Helical" evidence="1">
    <location>
        <begin position="106"/>
        <end position="131"/>
    </location>
</feature>
<dbReference type="PANTHER" id="PTHR34116">
    <property type="entry name" value="PLASMINOGEN ACTIVATOR INHIBITOR"/>
    <property type="match status" value="1"/>
</dbReference>
<feature type="transmembrane region" description="Helical" evidence="1">
    <location>
        <begin position="37"/>
        <end position="57"/>
    </location>
</feature>
<keyword evidence="1" id="KW-1133">Transmembrane helix</keyword>
<evidence type="ECO:0000256" key="1">
    <source>
        <dbReference type="SAM" id="Phobius"/>
    </source>
</evidence>
<protein>
    <recommendedName>
        <fullName evidence="4">Transmembrane protein</fullName>
    </recommendedName>
</protein>